<dbReference type="SMART" id="SM01131">
    <property type="entry name" value="DHHA2"/>
    <property type="match status" value="1"/>
</dbReference>
<dbReference type="Gene3D" id="3.90.1640.10">
    <property type="entry name" value="inorganic pyrophosphatase (n-terminal core)"/>
    <property type="match status" value="1"/>
</dbReference>
<dbReference type="PANTHER" id="PTHR12112">
    <property type="entry name" value="BNIP - RELATED"/>
    <property type="match status" value="1"/>
</dbReference>
<feature type="domain" description="DHHA2" evidence="5">
    <location>
        <begin position="242"/>
        <end position="392"/>
    </location>
</feature>
<dbReference type="InterPro" id="IPR001667">
    <property type="entry name" value="DDH_dom"/>
</dbReference>
<dbReference type="InterPro" id="IPR038763">
    <property type="entry name" value="DHH_sf"/>
</dbReference>
<proteinExistence type="predicted"/>
<evidence type="ECO:0000256" key="1">
    <source>
        <dbReference type="ARBA" id="ARBA00001936"/>
    </source>
</evidence>
<dbReference type="AlphaFoldDB" id="A0A8H4Q2Y2"/>
<accession>A0A8H4Q2Y2</accession>
<dbReference type="Proteomes" id="UP000562929">
    <property type="component" value="Unassembled WGS sequence"/>
</dbReference>
<dbReference type="Pfam" id="PF01368">
    <property type="entry name" value="DHH"/>
    <property type="match status" value="1"/>
</dbReference>
<keyword evidence="2" id="KW-0479">Metal-binding</keyword>
<dbReference type="InterPro" id="IPR004097">
    <property type="entry name" value="DHHA2"/>
</dbReference>
<keyword evidence="3" id="KW-0378">Hydrolase</keyword>
<dbReference type="OrthoDB" id="374045at2759"/>
<evidence type="ECO:0000259" key="5">
    <source>
        <dbReference type="SMART" id="SM01131"/>
    </source>
</evidence>
<dbReference type="Pfam" id="PF02833">
    <property type="entry name" value="DHHA2"/>
    <property type="match status" value="1"/>
</dbReference>
<name>A0A8H4Q2Y2_9HYPO</name>
<keyword evidence="4" id="KW-0464">Manganese</keyword>
<dbReference type="GO" id="GO:0004309">
    <property type="term" value="F:exopolyphosphatase activity"/>
    <property type="evidence" value="ECO:0007669"/>
    <property type="project" value="TreeGrafter"/>
</dbReference>
<dbReference type="GO" id="GO:0005737">
    <property type="term" value="C:cytoplasm"/>
    <property type="evidence" value="ECO:0007669"/>
    <property type="project" value="InterPro"/>
</dbReference>
<organism evidence="6 7">
    <name type="scientific">Ophiocordyceps camponoti-floridani</name>
    <dbReference type="NCBI Taxonomy" id="2030778"/>
    <lineage>
        <taxon>Eukaryota</taxon>
        <taxon>Fungi</taxon>
        <taxon>Dikarya</taxon>
        <taxon>Ascomycota</taxon>
        <taxon>Pezizomycotina</taxon>
        <taxon>Sordariomycetes</taxon>
        <taxon>Hypocreomycetidae</taxon>
        <taxon>Hypocreales</taxon>
        <taxon>Ophiocordycipitaceae</taxon>
        <taxon>Ophiocordyceps</taxon>
    </lineage>
</organism>
<comment type="cofactor">
    <cofactor evidence="1">
        <name>Mn(2+)</name>
        <dbReference type="ChEBI" id="CHEBI:29035"/>
    </cofactor>
</comment>
<evidence type="ECO:0000256" key="4">
    <source>
        <dbReference type="ARBA" id="ARBA00023211"/>
    </source>
</evidence>
<keyword evidence="7" id="KW-1185">Reference proteome</keyword>
<comment type="caution">
    <text evidence="6">The sequence shown here is derived from an EMBL/GenBank/DDBJ whole genome shotgun (WGS) entry which is preliminary data.</text>
</comment>
<reference evidence="6 7" key="1">
    <citation type="journal article" date="2020" name="G3 (Bethesda)">
        <title>Genetic Underpinnings of Host Manipulation by Ophiocordyceps as Revealed by Comparative Transcriptomics.</title>
        <authorList>
            <person name="Will I."/>
            <person name="Das B."/>
            <person name="Trinh T."/>
            <person name="Brachmann A."/>
            <person name="Ohm R.A."/>
            <person name="de Bekker C."/>
        </authorList>
    </citation>
    <scope>NUCLEOTIDE SEQUENCE [LARGE SCALE GENOMIC DNA]</scope>
    <source>
        <strain evidence="6 7">EC05</strain>
    </source>
</reference>
<evidence type="ECO:0000256" key="2">
    <source>
        <dbReference type="ARBA" id="ARBA00022723"/>
    </source>
</evidence>
<evidence type="ECO:0000313" key="7">
    <source>
        <dbReference type="Proteomes" id="UP000562929"/>
    </source>
</evidence>
<gene>
    <name evidence="6" type="ORF">GQ602_006314</name>
</gene>
<dbReference type="EMBL" id="JAACLJ010000007">
    <property type="protein sequence ID" value="KAF4583170.1"/>
    <property type="molecule type" value="Genomic_DNA"/>
</dbReference>
<dbReference type="Gene3D" id="3.10.310.20">
    <property type="entry name" value="DHHA2 domain"/>
    <property type="match status" value="1"/>
</dbReference>
<dbReference type="SUPFAM" id="SSF64182">
    <property type="entry name" value="DHH phosphoesterases"/>
    <property type="match status" value="1"/>
</dbReference>
<dbReference type="PANTHER" id="PTHR12112:SF39">
    <property type="entry name" value="EG:152A3.5 PROTEIN (FBGN0003116_PN PROTEIN)"/>
    <property type="match status" value="1"/>
</dbReference>
<dbReference type="InterPro" id="IPR038222">
    <property type="entry name" value="DHHA2_dom_sf"/>
</dbReference>
<protein>
    <recommendedName>
        <fullName evidence="5">DHHA2 domain-containing protein</fullName>
    </recommendedName>
</protein>
<evidence type="ECO:0000313" key="6">
    <source>
        <dbReference type="EMBL" id="KAF4583170.1"/>
    </source>
</evidence>
<evidence type="ECO:0000256" key="3">
    <source>
        <dbReference type="ARBA" id="ARBA00022801"/>
    </source>
</evidence>
<sequence>MFRSSLKSFLATAKNTLNRPASQQPTPLTLVVGNESADLDSLCCAIVYAYLRSQPRNDADRQQRVPPTGLHVPLSHLPRADLGLRPELTAVLAHAGLAPADLITLSELPDLSSTDESTRWILVDHNALTGPLARFAHRVVGCVDHHDDEGTVPSNASPRVIEPCGSCMSLVVDETRRDWDALTGRNAHDDDALAKLCLAPILVDTINLSPIAKKVRPKDTRAVDYLEAKLSRKGTYSRHVFYDEISAAKDDLSRLSMRDLLRKDYKQWRENHLVLGISCSVADLSALIEKATGPKHLLDSLSDWSDERGLDVAAIMTASTTDGSFHRHLLVWGRSPRGDAAVARFVEHARQPLRLESWRRGELDDGESRFAWHQRELAASRKRVGPLMREAMRKA</sequence>
<dbReference type="GO" id="GO:0046872">
    <property type="term" value="F:metal ion binding"/>
    <property type="evidence" value="ECO:0007669"/>
    <property type="project" value="UniProtKB-KW"/>
</dbReference>